<proteinExistence type="predicted"/>
<dbReference type="EC" id="2.3.2.27" evidence="3"/>
<accession>A0A7J6L660</accession>
<sequence length="292" mass="32616">MCVFWPVNPGMGAMVRAGVLICYGSLVTVLPPMLIIMVAYVVEQNRSIGDREKQFEKVFLDQWSMWVASETTTKTLNDDDVEDLMERGFQRRYRCAWIWWATLCGTILTAMIIWSCLSSKPVIMLALTIGYGLVIVIVPALAILGYAKSSESERDRERVNDAVEENFEVRWVEWVENETSSYKFTEEVKAGVVESGDEASCAICLSEYELNDDIRGLPCGHAFHAECFAECFHGLPRGRKASQHRCPLCRASLGPVLPRRLIDGSYEVTDIATPTPDGDLEVGVADEEAGNN</sequence>
<protein>
    <recommendedName>
        <fullName evidence="3">RING-type E3 ubiquitin transferase</fullName>
        <ecNumber evidence="3">2.3.2.27</ecNumber>
    </recommendedName>
</protein>
<feature type="transmembrane region" description="Helical" evidence="14">
    <location>
        <begin position="17"/>
        <end position="42"/>
    </location>
</feature>
<comment type="subcellular location">
    <subcellularLocation>
        <location evidence="2">Membrane</location>
        <topology evidence="2">Multi-pass membrane protein</topology>
    </subcellularLocation>
</comment>
<dbReference type="PANTHER" id="PTHR45977:SF13">
    <property type="entry name" value="GB|AAF27103.1"/>
    <property type="match status" value="1"/>
</dbReference>
<feature type="region of interest" description="Disordered" evidence="13">
    <location>
        <begin position="272"/>
        <end position="292"/>
    </location>
</feature>
<dbReference type="OrthoDB" id="8062037at2759"/>
<keyword evidence="8" id="KW-0833">Ubl conjugation pathway</keyword>
<dbReference type="AlphaFoldDB" id="A0A7J6L660"/>
<dbReference type="PROSITE" id="PS50089">
    <property type="entry name" value="ZF_RING_2"/>
    <property type="match status" value="1"/>
</dbReference>
<evidence type="ECO:0000256" key="10">
    <source>
        <dbReference type="ARBA" id="ARBA00022989"/>
    </source>
</evidence>
<dbReference type="Proteomes" id="UP000591131">
    <property type="component" value="Unassembled WGS sequence"/>
</dbReference>
<feature type="transmembrane region" description="Helical" evidence="14">
    <location>
        <begin position="123"/>
        <end position="147"/>
    </location>
</feature>
<evidence type="ECO:0000256" key="8">
    <source>
        <dbReference type="ARBA" id="ARBA00022786"/>
    </source>
</evidence>
<dbReference type="Gene3D" id="3.30.40.10">
    <property type="entry name" value="Zinc/RING finger domain, C3HC4 (zinc finger)"/>
    <property type="match status" value="1"/>
</dbReference>
<keyword evidence="10 14" id="KW-1133">Transmembrane helix</keyword>
<dbReference type="InterPro" id="IPR001841">
    <property type="entry name" value="Znf_RING"/>
</dbReference>
<dbReference type="PANTHER" id="PTHR45977">
    <property type="entry name" value="TARGET OF ERK KINASE MPK-1"/>
    <property type="match status" value="1"/>
</dbReference>
<evidence type="ECO:0000256" key="1">
    <source>
        <dbReference type="ARBA" id="ARBA00000900"/>
    </source>
</evidence>
<keyword evidence="11 14" id="KW-0472">Membrane</keyword>
<keyword evidence="4" id="KW-0808">Transferase</keyword>
<dbReference type="GO" id="GO:0016020">
    <property type="term" value="C:membrane"/>
    <property type="evidence" value="ECO:0007669"/>
    <property type="project" value="UniProtKB-SubCell"/>
</dbReference>
<dbReference type="GO" id="GO:0016567">
    <property type="term" value="P:protein ubiquitination"/>
    <property type="evidence" value="ECO:0007669"/>
    <property type="project" value="TreeGrafter"/>
</dbReference>
<evidence type="ECO:0000313" key="17">
    <source>
        <dbReference type="Proteomes" id="UP000591131"/>
    </source>
</evidence>
<evidence type="ECO:0000259" key="15">
    <source>
        <dbReference type="PROSITE" id="PS50089"/>
    </source>
</evidence>
<evidence type="ECO:0000256" key="6">
    <source>
        <dbReference type="ARBA" id="ARBA00022723"/>
    </source>
</evidence>
<feature type="compositionally biased region" description="Acidic residues" evidence="13">
    <location>
        <begin position="278"/>
        <end position="292"/>
    </location>
</feature>
<keyword evidence="9" id="KW-0862">Zinc</keyword>
<comment type="caution">
    <text evidence="16">The sequence shown here is derived from an EMBL/GenBank/DDBJ whole genome shotgun (WGS) entry which is preliminary data.</text>
</comment>
<dbReference type="GO" id="GO:0006511">
    <property type="term" value="P:ubiquitin-dependent protein catabolic process"/>
    <property type="evidence" value="ECO:0007669"/>
    <property type="project" value="TreeGrafter"/>
</dbReference>
<gene>
    <name evidence="16" type="ORF">FOL47_009841</name>
</gene>
<evidence type="ECO:0000256" key="12">
    <source>
        <dbReference type="PROSITE-ProRule" id="PRU00175"/>
    </source>
</evidence>
<dbReference type="SUPFAM" id="SSF57850">
    <property type="entry name" value="RING/U-box"/>
    <property type="match status" value="1"/>
</dbReference>
<keyword evidence="7 12" id="KW-0863">Zinc-finger</keyword>
<dbReference type="SMART" id="SM01197">
    <property type="entry name" value="FANCL_C"/>
    <property type="match status" value="1"/>
</dbReference>
<feature type="domain" description="RING-type" evidence="15">
    <location>
        <begin position="201"/>
        <end position="250"/>
    </location>
</feature>
<dbReference type="GO" id="GO:0061630">
    <property type="term" value="F:ubiquitin protein ligase activity"/>
    <property type="evidence" value="ECO:0007669"/>
    <property type="project" value="UniProtKB-EC"/>
</dbReference>
<evidence type="ECO:0000256" key="13">
    <source>
        <dbReference type="SAM" id="MobiDB-lite"/>
    </source>
</evidence>
<evidence type="ECO:0000256" key="5">
    <source>
        <dbReference type="ARBA" id="ARBA00022692"/>
    </source>
</evidence>
<dbReference type="InterPro" id="IPR013083">
    <property type="entry name" value="Znf_RING/FYVE/PHD"/>
</dbReference>
<name>A0A7J6L660_PERCH</name>
<keyword evidence="5 14" id="KW-0812">Transmembrane</keyword>
<keyword evidence="17" id="KW-1185">Reference proteome</keyword>
<evidence type="ECO:0000256" key="7">
    <source>
        <dbReference type="ARBA" id="ARBA00022771"/>
    </source>
</evidence>
<evidence type="ECO:0000256" key="4">
    <source>
        <dbReference type="ARBA" id="ARBA00022679"/>
    </source>
</evidence>
<dbReference type="EMBL" id="JAAPAO010000712">
    <property type="protein sequence ID" value="KAF4654688.1"/>
    <property type="molecule type" value="Genomic_DNA"/>
</dbReference>
<evidence type="ECO:0000256" key="9">
    <source>
        <dbReference type="ARBA" id="ARBA00022833"/>
    </source>
</evidence>
<evidence type="ECO:0000313" key="16">
    <source>
        <dbReference type="EMBL" id="KAF4654688.1"/>
    </source>
</evidence>
<dbReference type="Pfam" id="PF13639">
    <property type="entry name" value="zf-RING_2"/>
    <property type="match status" value="1"/>
</dbReference>
<comment type="catalytic activity">
    <reaction evidence="1">
        <text>S-ubiquitinyl-[E2 ubiquitin-conjugating enzyme]-L-cysteine + [acceptor protein]-L-lysine = [E2 ubiquitin-conjugating enzyme]-L-cysteine + N(6)-ubiquitinyl-[acceptor protein]-L-lysine.</text>
        <dbReference type="EC" id="2.3.2.27"/>
    </reaction>
</comment>
<evidence type="ECO:0000256" key="11">
    <source>
        <dbReference type="ARBA" id="ARBA00023136"/>
    </source>
</evidence>
<dbReference type="GO" id="GO:0008270">
    <property type="term" value="F:zinc ion binding"/>
    <property type="evidence" value="ECO:0007669"/>
    <property type="project" value="UniProtKB-KW"/>
</dbReference>
<evidence type="ECO:0000256" key="14">
    <source>
        <dbReference type="SAM" id="Phobius"/>
    </source>
</evidence>
<feature type="transmembrane region" description="Helical" evidence="14">
    <location>
        <begin position="97"/>
        <end position="117"/>
    </location>
</feature>
<organism evidence="16 17">
    <name type="scientific">Perkinsus chesapeaki</name>
    <name type="common">Clam parasite</name>
    <name type="synonym">Perkinsus andrewsi</name>
    <dbReference type="NCBI Taxonomy" id="330153"/>
    <lineage>
        <taxon>Eukaryota</taxon>
        <taxon>Sar</taxon>
        <taxon>Alveolata</taxon>
        <taxon>Perkinsozoa</taxon>
        <taxon>Perkinsea</taxon>
        <taxon>Perkinsida</taxon>
        <taxon>Perkinsidae</taxon>
        <taxon>Perkinsus</taxon>
    </lineage>
</organism>
<dbReference type="SMART" id="SM00184">
    <property type="entry name" value="RING"/>
    <property type="match status" value="1"/>
</dbReference>
<keyword evidence="6" id="KW-0479">Metal-binding</keyword>
<reference evidence="16 17" key="1">
    <citation type="submission" date="2020-04" db="EMBL/GenBank/DDBJ databases">
        <title>Perkinsus chesapeaki whole genome sequence.</title>
        <authorList>
            <person name="Bogema D.R."/>
        </authorList>
    </citation>
    <scope>NUCLEOTIDE SEQUENCE [LARGE SCALE GENOMIC DNA]</scope>
    <source>
        <strain evidence="16">ATCC PRA-425</strain>
    </source>
</reference>
<evidence type="ECO:0000256" key="2">
    <source>
        <dbReference type="ARBA" id="ARBA00004141"/>
    </source>
</evidence>
<evidence type="ECO:0000256" key="3">
    <source>
        <dbReference type="ARBA" id="ARBA00012483"/>
    </source>
</evidence>